<organism evidence="3 4">
    <name type="scientific">Methyloligella solikamskensis</name>
    <dbReference type="NCBI Taxonomy" id="1177756"/>
    <lineage>
        <taxon>Bacteria</taxon>
        <taxon>Pseudomonadati</taxon>
        <taxon>Pseudomonadota</taxon>
        <taxon>Alphaproteobacteria</taxon>
        <taxon>Hyphomicrobiales</taxon>
        <taxon>Hyphomicrobiaceae</taxon>
        <taxon>Methyloligella</taxon>
    </lineage>
</organism>
<evidence type="ECO:0000259" key="2">
    <source>
        <dbReference type="Pfam" id="PF00188"/>
    </source>
</evidence>
<dbReference type="Proteomes" id="UP001597102">
    <property type="component" value="Unassembled WGS sequence"/>
</dbReference>
<evidence type="ECO:0000313" key="4">
    <source>
        <dbReference type="Proteomes" id="UP001597102"/>
    </source>
</evidence>
<sequence length="182" mass="19404">MIYLRLFSRSLLIALCAAGVISACTDAPPVREVRAGTALEKAPALDPAQARDAINVYRKAKGLKPLAVSAKLNKAAMVQAEDIAKRGRLDHNGSDGSTAGDRVKRAGYDSALTAENIAAGQRSFEEVFQGWKKSPAHNRNLLLADAKDMGIAVAFAPNSGFKVFWALVLAAPPSAETRSNWE</sequence>
<evidence type="ECO:0000313" key="3">
    <source>
        <dbReference type="EMBL" id="MFD0986020.1"/>
    </source>
</evidence>
<dbReference type="PANTHER" id="PTHR31157">
    <property type="entry name" value="SCP DOMAIN-CONTAINING PROTEIN"/>
    <property type="match status" value="1"/>
</dbReference>
<accession>A0ABW3J7B9</accession>
<evidence type="ECO:0000256" key="1">
    <source>
        <dbReference type="SAM" id="SignalP"/>
    </source>
</evidence>
<name>A0ABW3J7B9_9HYPH</name>
<feature type="chain" id="PRO_5045693561" evidence="1">
    <location>
        <begin position="24"/>
        <end position="182"/>
    </location>
</feature>
<dbReference type="PROSITE" id="PS51257">
    <property type="entry name" value="PROKAR_LIPOPROTEIN"/>
    <property type="match status" value="1"/>
</dbReference>
<dbReference type="SUPFAM" id="SSF55797">
    <property type="entry name" value="PR-1-like"/>
    <property type="match status" value="1"/>
</dbReference>
<proteinExistence type="predicted"/>
<dbReference type="RefSeq" id="WP_379085369.1">
    <property type="nucleotide sequence ID" value="NZ_JBHTJO010000001.1"/>
</dbReference>
<dbReference type="CDD" id="cd05379">
    <property type="entry name" value="CAP_bacterial"/>
    <property type="match status" value="1"/>
</dbReference>
<dbReference type="PANTHER" id="PTHR31157:SF1">
    <property type="entry name" value="SCP DOMAIN-CONTAINING PROTEIN"/>
    <property type="match status" value="1"/>
</dbReference>
<dbReference type="InterPro" id="IPR035940">
    <property type="entry name" value="CAP_sf"/>
</dbReference>
<keyword evidence="1" id="KW-0732">Signal</keyword>
<protein>
    <submittedName>
        <fullName evidence="3">CAP domain-containing protein</fullName>
    </submittedName>
</protein>
<keyword evidence="4" id="KW-1185">Reference proteome</keyword>
<feature type="signal peptide" evidence="1">
    <location>
        <begin position="1"/>
        <end position="23"/>
    </location>
</feature>
<dbReference type="InterPro" id="IPR014044">
    <property type="entry name" value="CAP_dom"/>
</dbReference>
<gene>
    <name evidence="3" type="ORF">ACFQ2F_02785</name>
</gene>
<dbReference type="Gene3D" id="3.40.33.10">
    <property type="entry name" value="CAP"/>
    <property type="match status" value="1"/>
</dbReference>
<comment type="caution">
    <text evidence="3">The sequence shown here is derived from an EMBL/GenBank/DDBJ whole genome shotgun (WGS) entry which is preliminary data.</text>
</comment>
<feature type="domain" description="SCP" evidence="2">
    <location>
        <begin position="52"/>
        <end position="166"/>
    </location>
</feature>
<dbReference type="EMBL" id="JBHTJO010000001">
    <property type="protein sequence ID" value="MFD0986020.1"/>
    <property type="molecule type" value="Genomic_DNA"/>
</dbReference>
<dbReference type="Pfam" id="PF00188">
    <property type="entry name" value="CAP"/>
    <property type="match status" value="1"/>
</dbReference>
<reference evidence="4" key="1">
    <citation type="journal article" date="2019" name="Int. J. Syst. Evol. Microbiol.">
        <title>The Global Catalogue of Microorganisms (GCM) 10K type strain sequencing project: providing services to taxonomists for standard genome sequencing and annotation.</title>
        <authorList>
            <consortium name="The Broad Institute Genomics Platform"/>
            <consortium name="The Broad Institute Genome Sequencing Center for Infectious Disease"/>
            <person name="Wu L."/>
            <person name="Ma J."/>
        </authorList>
    </citation>
    <scope>NUCLEOTIDE SEQUENCE [LARGE SCALE GENOMIC DNA]</scope>
    <source>
        <strain evidence="4">CCUG 61697</strain>
    </source>
</reference>